<proteinExistence type="predicted"/>
<dbReference type="OrthoDB" id="5362512at2759"/>
<reference evidence="1" key="1">
    <citation type="journal article" date="2020" name="Stud. Mycol.">
        <title>101 Dothideomycetes genomes: a test case for predicting lifestyles and emergence of pathogens.</title>
        <authorList>
            <person name="Haridas S."/>
            <person name="Albert R."/>
            <person name="Binder M."/>
            <person name="Bloem J."/>
            <person name="Labutti K."/>
            <person name="Salamov A."/>
            <person name="Andreopoulos B."/>
            <person name="Baker S."/>
            <person name="Barry K."/>
            <person name="Bills G."/>
            <person name="Bluhm B."/>
            <person name="Cannon C."/>
            <person name="Castanera R."/>
            <person name="Culley D."/>
            <person name="Daum C."/>
            <person name="Ezra D."/>
            <person name="Gonzalez J."/>
            <person name="Henrissat B."/>
            <person name="Kuo A."/>
            <person name="Liang C."/>
            <person name="Lipzen A."/>
            <person name="Lutzoni F."/>
            <person name="Magnuson J."/>
            <person name="Mondo S."/>
            <person name="Nolan M."/>
            <person name="Ohm R."/>
            <person name="Pangilinan J."/>
            <person name="Park H.-J."/>
            <person name="Ramirez L."/>
            <person name="Alfaro M."/>
            <person name="Sun H."/>
            <person name="Tritt A."/>
            <person name="Yoshinaga Y."/>
            <person name="Zwiers L.-H."/>
            <person name="Turgeon B."/>
            <person name="Goodwin S."/>
            <person name="Spatafora J."/>
            <person name="Crous P."/>
            <person name="Grigoriev I."/>
        </authorList>
    </citation>
    <scope>NUCLEOTIDE SEQUENCE</scope>
    <source>
        <strain evidence="1">CBS 207.26</strain>
    </source>
</reference>
<keyword evidence="2" id="KW-1185">Reference proteome</keyword>
<accession>A0A6A6DP05</accession>
<organism evidence="1 2">
    <name type="scientific">Zopfia rhizophila CBS 207.26</name>
    <dbReference type="NCBI Taxonomy" id="1314779"/>
    <lineage>
        <taxon>Eukaryota</taxon>
        <taxon>Fungi</taxon>
        <taxon>Dikarya</taxon>
        <taxon>Ascomycota</taxon>
        <taxon>Pezizomycotina</taxon>
        <taxon>Dothideomycetes</taxon>
        <taxon>Dothideomycetes incertae sedis</taxon>
        <taxon>Zopfiaceae</taxon>
        <taxon>Zopfia</taxon>
    </lineage>
</organism>
<dbReference type="EMBL" id="ML994667">
    <property type="protein sequence ID" value="KAF2179366.1"/>
    <property type="molecule type" value="Genomic_DNA"/>
</dbReference>
<evidence type="ECO:0000313" key="1">
    <source>
        <dbReference type="EMBL" id="KAF2179366.1"/>
    </source>
</evidence>
<evidence type="ECO:0000313" key="2">
    <source>
        <dbReference type="Proteomes" id="UP000800200"/>
    </source>
</evidence>
<feature type="non-terminal residue" evidence="1">
    <location>
        <position position="1"/>
    </location>
</feature>
<dbReference type="Proteomes" id="UP000800200">
    <property type="component" value="Unassembled WGS sequence"/>
</dbReference>
<gene>
    <name evidence="1" type="ORF">K469DRAFT_596332</name>
</gene>
<sequence length="80" mass="9688">ILQEIILPPRTLHFTDFQIYWECYMNYSCEMHPWSDPGARSIRQPKLPLHSHSKPTYKVQVIEESSTLRIRPFTRWELFP</sequence>
<protein>
    <submittedName>
        <fullName evidence="1">Uncharacterized protein</fullName>
    </submittedName>
</protein>
<name>A0A6A6DP05_9PEZI</name>
<dbReference type="AlphaFoldDB" id="A0A6A6DP05"/>